<comment type="caution">
    <text evidence="3">The sequence shown here is derived from an EMBL/GenBank/DDBJ whole genome shotgun (WGS) entry which is preliminary data.</text>
</comment>
<gene>
    <name evidence="3" type="ORF">N7Z68_10115</name>
</gene>
<organism evidence="3 4">
    <name type="scientific">Alkalihalobacterium chitinilyticum</name>
    <dbReference type="NCBI Taxonomy" id="2980103"/>
    <lineage>
        <taxon>Bacteria</taxon>
        <taxon>Bacillati</taxon>
        <taxon>Bacillota</taxon>
        <taxon>Bacilli</taxon>
        <taxon>Bacillales</taxon>
        <taxon>Bacillaceae</taxon>
        <taxon>Alkalihalobacterium</taxon>
    </lineage>
</organism>
<proteinExistence type="inferred from homology"/>
<evidence type="ECO:0000313" key="3">
    <source>
        <dbReference type="EMBL" id="MDE5413740.1"/>
    </source>
</evidence>
<accession>A0ABT5VE53</accession>
<evidence type="ECO:0000256" key="2">
    <source>
        <dbReference type="HAMAP-Rule" id="MF_01448"/>
    </source>
</evidence>
<dbReference type="Pfam" id="PF06949">
    <property type="entry name" value="DUF1292"/>
    <property type="match status" value="1"/>
</dbReference>
<dbReference type="PANTHER" id="PTHR40066">
    <property type="entry name" value="UPF0473 PROTEIN CBO2561/CLC_2432"/>
    <property type="match status" value="1"/>
</dbReference>
<name>A0ABT5VE53_9BACI</name>
<protein>
    <recommendedName>
        <fullName evidence="2">UPF0473 protein N7Z68_10115</fullName>
    </recommendedName>
</protein>
<dbReference type="Proteomes" id="UP001148125">
    <property type="component" value="Unassembled WGS sequence"/>
</dbReference>
<dbReference type="HAMAP" id="MF_01448">
    <property type="entry name" value="UPF0473"/>
    <property type="match status" value="1"/>
</dbReference>
<dbReference type="RefSeq" id="WP_275118360.1">
    <property type="nucleotide sequence ID" value="NZ_JAOTPO010000006.1"/>
</dbReference>
<evidence type="ECO:0000313" key="4">
    <source>
        <dbReference type="Proteomes" id="UP001148125"/>
    </source>
</evidence>
<dbReference type="NCBIfam" id="NF010222">
    <property type="entry name" value="PRK13678.2-5"/>
    <property type="match status" value="1"/>
</dbReference>
<dbReference type="PANTHER" id="PTHR40066:SF1">
    <property type="entry name" value="UPF0473 PROTEIN CBO2561_CLC_2432"/>
    <property type="match status" value="1"/>
</dbReference>
<keyword evidence="4" id="KW-1185">Reference proteome</keyword>
<evidence type="ECO:0000256" key="1">
    <source>
        <dbReference type="ARBA" id="ARBA00008439"/>
    </source>
</evidence>
<reference evidence="3" key="1">
    <citation type="submission" date="2024-05" db="EMBL/GenBank/DDBJ databases">
        <title>Alkalihalobacillus sp. strain MEB203 novel alkaliphilic bacterium from Lonar Lake, India.</title>
        <authorList>
            <person name="Joshi A."/>
            <person name="Thite S."/>
            <person name="Mengade P."/>
        </authorList>
    </citation>
    <scope>NUCLEOTIDE SEQUENCE</scope>
    <source>
        <strain evidence="3">MEB 203</strain>
    </source>
</reference>
<dbReference type="InterPro" id="IPR009711">
    <property type="entry name" value="UPF0473"/>
</dbReference>
<sequence length="102" mass="12032">MTQEERERIIIPDENGDEHLFEELFKFTVDETGKNYILLVPVGDSEEDLEDDMQEVIAFQYEDKEGDDGSDLALMPIETEEEWAMVEEMFNTFVEEQDEEEE</sequence>
<dbReference type="EMBL" id="JAOTPO010000006">
    <property type="protein sequence ID" value="MDE5413740.1"/>
    <property type="molecule type" value="Genomic_DNA"/>
</dbReference>
<comment type="similarity">
    <text evidence="1 2">Belongs to the UPF0473 family.</text>
</comment>